<organism evidence="2 3">
    <name type="scientific">Leersia perrieri</name>
    <dbReference type="NCBI Taxonomy" id="77586"/>
    <lineage>
        <taxon>Eukaryota</taxon>
        <taxon>Viridiplantae</taxon>
        <taxon>Streptophyta</taxon>
        <taxon>Embryophyta</taxon>
        <taxon>Tracheophyta</taxon>
        <taxon>Spermatophyta</taxon>
        <taxon>Magnoliopsida</taxon>
        <taxon>Liliopsida</taxon>
        <taxon>Poales</taxon>
        <taxon>Poaceae</taxon>
        <taxon>BOP clade</taxon>
        <taxon>Oryzoideae</taxon>
        <taxon>Oryzeae</taxon>
        <taxon>Oryzinae</taxon>
        <taxon>Leersia</taxon>
    </lineage>
</organism>
<reference evidence="2" key="3">
    <citation type="submission" date="2015-04" db="UniProtKB">
        <authorList>
            <consortium name="EnsemblPlants"/>
        </authorList>
    </citation>
    <scope>IDENTIFICATION</scope>
</reference>
<keyword evidence="3" id="KW-1185">Reference proteome</keyword>
<dbReference type="Gramene" id="LPERR03G17550.1">
    <property type="protein sequence ID" value="LPERR03G17550.1"/>
    <property type="gene ID" value="LPERR03G17550"/>
</dbReference>
<feature type="signal peptide" evidence="1">
    <location>
        <begin position="1"/>
        <end position="21"/>
    </location>
</feature>
<proteinExistence type="predicted"/>
<evidence type="ECO:0000313" key="3">
    <source>
        <dbReference type="Proteomes" id="UP000032180"/>
    </source>
</evidence>
<name>A0A0D9VUY9_9ORYZ</name>
<feature type="chain" id="PRO_5002348070" description="Bifunctional inhibitor/plant lipid transfer protein/seed storage helical domain-containing protein" evidence="1">
    <location>
        <begin position="22"/>
        <end position="79"/>
    </location>
</feature>
<keyword evidence="1" id="KW-0732">Signal</keyword>
<protein>
    <recommendedName>
        <fullName evidence="4">Bifunctional inhibitor/plant lipid transfer protein/seed storage helical domain-containing protein</fullName>
    </recommendedName>
</protein>
<dbReference type="EnsemblPlants" id="LPERR03G17550.1">
    <property type="protein sequence ID" value="LPERR03G17550.1"/>
    <property type="gene ID" value="LPERR03G17550"/>
</dbReference>
<reference evidence="2 3" key="1">
    <citation type="submission" date="2012-08" db="EMBL/GenBank/DDBJ databases">
        <title>Oryza genome evolution.</title>
        <authorList>
            <person name="Wing R.A."/>
        </authorList>
    </citation>
    <scope>NUCLEOTIDE SEQUENCE</scope>
</reference>
<evidence type="ECO:0008006" key="4">
    <source>
        <dbReference type="Google" id="ProtNLM"/>
    </source>
</evidence>
<dbReference type="HOGENOM" id="CLU_2609499_0_0_1"/>
<dbReference type="AlphaFoldDB" id="A0A0D9VUY9"/>
<dbReference type="Proteomes" id="UP000032180">
    <property type="component" value="Chromosome 3"/>
</dbReference>
<evidence type="ECO:0000256" key="1">
    <source>
        <dbReference type="SAM" id="SignalP"/>
    </source>
</evidence>
<accession>A0A0D9VUY9</accession>
<reference evidence="3" key="2">
    <citation type="submission" date="2013-12" db="EMBL/GenBank/DDBJ databases">
        <authorList>
            <person name="Yu Y."/>
            <person name="Lee S."/>
            <person name="de Baynast K."/>
            <person name="Wissotski M."/>
            <person name="Liu L."/>
            <person name="Talag J."/>
            <person name="Goicoechea J."/>
            <person name="Angelova A."/>
            <person name="Jetty R."/>
            <person name="Kudrna D."/>
            <person name="Golser W."/>
            <person name="Rivera L."/>
            <person name="Zhang J."/>
            <person name="Wing R."/>
        </authorList>
    </citation>
    <scope>NUCLEOTIDE SEQUENCE</scope>
</reference>
<sequence>MFVISVAGVLAMCPSLGSSDATDIMLCCSSIRSGDLYAGPCPCSFYVQIVPLELGTVTPPSFSCSLMNQVAVKTIPAGI</sequence>
<evidence type="ECO:0000313" key="2">
    <source>
        <dbReference type="EnsemblPlants" id="LPERR03G17550.1"/>
    </source>
</evidence>